<evidence type="ECO:0000256" key="1">
    <source>
        <dbReference type="ARBA" id="ARBA00004308"/>
    </source>
</evidence>
<dbReference type="Bgee" id="ENSLACG00000009429">
    <property type="expression patterns" value="Expressed in muscle tissue and 2 other cell types or tissues"/>
</dbReference>
<dbReference type="eggNOG" id="ENOG502QSMH">
    <property type="taxonomic scope" value="Eukaryota"/>
</dbReference>
<evidence type="ECO:0000256" key="2">
    <source>
        <dbReference type="ARBA" id="ARBA00022553"/>
    </source>
</evidence>
<evidence type="ECO:0000256" key="3">
    <source>
        <dbReference type="ARBA" id="ARBA00022737"/>
    </source>
</evidence>
<feature type="compositionally biased region" description="Basic and acidic residues" evidence="5">
    <location>
        <begin position="302"/>
        <end position="311"/>
    </location>
</feature>
<proteinExistence type="predicted"/>
<keyword evidence="7" id="KW-1185">Reference proteome</keyword>
<name>H3AM35_LATCH</name>
<dbReference type="EMBL" id="AFYH01170021">
    <property type="status" value="NOT_ANNOTATED_CDS"/>
    <property type="molecule type" value="Genomic_DNA"/>
</dbReference>
<reference evidence="7" key="1">
    <citation type="submission" date="2011-08" db="EMBL/GenBank/DDBJ databases">
        <title>The draft genome of Latimeria chalumnae.</title>
        <authorList>
            <person name="Di Palma F."/>
            <person name="Alfoldi J."/>
            <person name="Johnson J."/>
            <person name="Berlin A."/>
            <person name="Gnerre S."/>
            <person name="Jaffe D."/>
            <person name="MacCallum I."/>
            <person name="Young S."/>
            <person name="Walker B.J."/>
            <person name="Lander E."/>
            <person name="Lindblad-Toh K."/>
        </authorList>
    </citation>
    <scope>NUCLEOTIDE SEQUENCE [LARGE SCALE GENOMIC DNA]</scope>
    <source>
        <strain evidence="7">Wild caught</strain>
    </source>
</reference>
<dbReference type="AlphaFoldDB" id="H3AM35"/>
<evidence type="ECO:0000313" key="7">
    <source>
        <dbReference type="Proteomes" id="UP000008672"/>
    </source>
</evidence>
<dbReference type="Gene3D" id="1.20.58.60">
    <property type="match status" value="1"/>
</dbReference>
<evidence type="ECO:0000256" key="5">
    <source>
        <dbReference type="SAM" id="MobiDB-lite"/>
    </source>
</evidence>
<feature type="compositionally biased region" description="Polar residues" evidence="5">
    <location>
        <begin position="544"/>
        <end position="574"/>
    </location>
</feature>
<reference evidence="6" key="3">
    <citation type="submission" date="2025-09" db="UniProtKB">
        <authorList>
            <consortium name="Ensembl"/>
        </authorList>
    </citation>
    <scope>IDENTIFICATION</scope>
</reference>
<dbReference type="OMA" id="WDLPYRR"/>
<reference evidence="6" key="2">
    <citation type="submission" date="2025-08" db="UniProtKB">
        <authorList>
            <consortium name="Ensembl"/>
        </authorList>
    </citation>
    <scope>IDENTIFICATION</scope>
</reference>
<evidence type="ECO:0000256" key="4">
    <source>
        <dbReference type="ARBA" id="ARBA00023136"/>
    </source>
</evidence>
<comment type="subcellular location">
    <subcellularLocation>
        <location evidence="1">Endomembrane system</location>
    </subcellularLocation>
</comment>
<feature type="region of interest" description="Disordered" evidence="5">
    <location>
        <begin position="294"/>
        <end position="369"/>
    </location>
</feature>
<feature type="region of interest" description="Disordered" evidence="5">
    <location>
        <begin position="675"/>
        <end position="706"/>
    </location>
</feature>
<keyword evidence="3" id="KW-0677">Repeat</keyword>
<evidence type="ECO:0000313" key="6">
    <source>
        <dbReference type="Ensembl" id="ENSLACP00000010706.1"/>
    </source>
</evidence>
<accession>H3AM35</accession>
<feature type="compositionally biased region" description="Basic and acidic residues" evidence="5">
    <location>
        <begin position="330"/>
        <end position="342"/>
    </location>
</feature>
<dbReference type="HOGENOM" id="CLU_010184_0_0_1"/>
<feature type="region of interest" description="Disordered" evidence="5">
    <location>
        <begin position="544"/>
        <end position="592"/>
    </location>
</feature>
<dbReference type="SUPFAM" id="SSF46966">
    <property type="entry name" value="Spectrin repeat"/>
    <property type="match status" value="1"/>
</dbReference>
<dbReference type="GeneTree" id="ENSGT00810000125473"/>
<protein>
    <recommendedName>
        <fullName evidence="8">A-kinase anchoring protein 6</fullName>
    </recommendedName>
</protein>
<dbReference type="EMBL" id="AFYH01170022">
    <property type="status" value="NOT_ANNOTATED_CDS"/>
    <property type="molecule type" value="Genomic_DNA"/>
</dbReference>
<dbReference type="STRING" id="7897.ENSLACP00000010706"/>
<organism evidence="6 7">
    <name type="scientific">Latimeria chalumnae</name>
    <name type="common">Coelacanth</name>
    <dbReference type="NCBI Taxonomy" id="7897"/>
    <lineage>
        <taxon>Eukaryota</taxon>
        <taxon>Metazoa</taxon>
        <taxon>Chordata</taxon>
        <taxon>Craniata</taxon>
        <taxon>Vertebrata</taxon>
        <taxon>Euteleostomi</taxon>
        <taxon>Coelacanthiformes</taxon>
        <taxon>Coelacanthidae</taxon>
        <taxon>Latimeria</taxon>
    </lineage>
</organism>
<dbReference type="PANTHER" id="PTHR14514:SF2">
    <property type="entry name" value="A-KINASE ANCHOR PROTEIN 6"/>
    <property type="match status" value="1"/>
</dbReference>
<dbReference type="FunFam" id="1.20.58.60:FF:000113">
    <property type="entry name" value="A-kinase anchor protein 6"/>
    <property type="match status" value="1"/>
</dbReference>
<keyword evidence="4" id="KW-0472">Membrane</keyword>
<dbReference type="EMBL" id="AFYH01170020">
    <property type="status" value="NOT_ANNOTATED_CDS"/>
    <property type="molecule type" value="Genomic_DNA"/>
</dbReference>
<evidence type="ECO:0008006" key="8">
    <source>
        <dbReference type="Google" id="ProtNLM"/>
    </source>
</evidence>
<sequence length="901" mass="100563">NLAMSVAFSPMISEELGPMATDTSPMVTNMTPIVETGGEEGTKEMDPGQRYEKPPPLHTGADWKVVLHLPEIETWLRMTSERVRDLTYSVQQDTSNKHVDVHLVQLKDICEDISDHVEQIHALLETEFSLKLLSYSVNIIVDIHTVQLLWHQLRVSVLVLRERILQGLQDTNGNYTRQTDILQSFAEETKEARLNSLTEVDDSGQLTIKCSQDYFSLDCGITAFELSDYSPSEDLTSDLETMTSNHAKRKPLEARNYKNLERDFPELVQRVGLLAVANNPLASNQGITISVEGEPTSSLVEDSDKCKEVKMSPKTVADPALSPSGGSLTNKDDKKPRADSMKKKLPQTQQKGFKEKQHHHNETATPKRPIRDCFNYNEISPTQPSLPKKGLFQESMSKDDLGSHDDKIQMSLFTLKSELSRSTPSLLDTPDRSKLWLDLHTPYSSNVASAVSQSYDCLNKISDINIRNLINKPSVPVSVKAEECNQQEQLKIKKSSDVPKGGQHRQSTAIPAISPPQLYSLESMPSSKSMTPLYAQHREDLTCTSKSKSGSQTPKPSASSQKTSSPAGSATFIPSASALPKHTRTKSGSALSQLSTNGKNIEMWYGSDEYLALPSHLKESERLALKLENLAKVLPQRPLGETLQNIDDWDLSEMNSDCDLYLPVQIRMAAGKTGVISPTSSSDIAPSLDDSIESGPLSDILSDEDLPIQDSTTEKYTKEKFQRPWPVQASEVTDSTTLSKSTLIQQLQKDIQHQDNYQDIWGKIEGFVSKLDELIQWLYEAMETTENWTPPRPETDSLKLYLETHLSFKLNVDSHCALKDAVVEEGRQLLDLIVSHKSGLKDMLQMITSQWKELQRQIKRQHSWILRALDIIKAEILATDVSAEGEEGTGSPKAPLKLSFL</sequence>
<feature type="region of interest" description="Disordered" evidence="5">
    <location>
        <begin position="490"/>
        <end position="529"/>
    </location>
</feature>
<dbReference type="Ensembl" id="ENSLACT00000010785.1">
    <property type="protein sequence ID" value="ENSLACP00000010706.1"/>
    <property type="gene ID" value="ENSLACG00000009429.1"/>
</dbReference>
<keyword evidence="2" id="KW-0597">Phosphoprotein</keyword>
<dbReference type="PANTHER" id="PTHR14514">
    <property type="entry name" value="PKA ANCHORING PROTEIN"/>
    <property type="match status" value="1"/>
</dbReference>
<dbReference type="InParanoid" id="H3AM35"/>
<dbReference type="Proteomes" id="UP000008672">
    <property type="component" value="Unassembled WGS sequence"/>
</dbReference>